<dbReference type="Gene3D" id="1.20.120.1770">
    <property type="match status" value="1"/>
</dbReference>
<evidence type="ECO:0000259" key="14">
    <source>
        <dbReference type="PROSITE" id="PS50939"/>
    </source>
</evidence>
<dbReference type="FunFam" id="1.20.120.1770:FF:000001">
    <property type="entry name" value="Cytochrome b reductase 1"/>
    <property type="match status" value="1"/>
</dbReference>
<feature type="domain" description="Cytochrome b561" evidence="14">
    <location>
        <begin position="7"/>
        <end position="230"/>
    </location>
</feature>
<evidence type="ECO:0000256" key="6">
    <source>
        <dbReference type="ARBA" id="ARBA00022723"/>
    </source>
</evidence>
<keyword evidence="6" id="KW-0479">Metal-binding</keyword>
<dbReference type="GO" id="GO:0016491">
    <property type="term" value="F:oxidoreductase activity"/>
    <property type="evidence" value="ECO:0007669"/>
    <property type="project" value="InterPro"/>
</dbReference>
<evidence type="ECO:0000256" key="5">
    <source>
        <dbReference type="ARBA" id="ARBA00022692"/>
    </source>
</evidence>
<proteinExistence type="predicted"/>
<dbReference type="AlphaFoldDB" id="A0A1D1Y330"/>
<dbReference type="GO" id="GO:0016020">
    <property type="term" value="C:membrane"/>
    <property type="evidence" value="ECO:0007669"/>
    <property type="project" value="UniProtKB-SubCell"/>
</dbReference>
<evidence type="ECO:0000256" key="8">
    <source>
        <dbReference type="ARBA" id="ARBA00022989"/>
    </source>
</evidence>
<dbReference type="PROSITE" id="PS50939">
    <property type="entry name" value="CYTOCHROME_B561"/>
    <property type="match status" value="1"/>
</dbReference>
<comment type="cofactor">
    <cofactor evidence="1">
        <name>heme b</name>
        <dbReference type="ChEBI" id="CHEBI:60344"/>
    </cofactor>
</comment>
<dbReference type="Pfam" id="PF03188">
    <property type="entry name" value="Cytochrom_B561"/>
    <property type="match status" value="1"/>
</dbReference>
<evidence type="ECO:0000256" key="3">
    <source>
        <dbReference type="ARBA" id="ARBA00022448"/>
    </source>
</evidence>
<evidence type="ECO:0000256" key="12">
    <source>
        <dbReference type="SAM" id="MobiDB-lite"/>
    </source>
</evidence>
<keyword evidence="5 13" id="KW-0812">Transmembrane</keyword>
<feature type="transmembrane region" description="Helical" evidence="13">
    <location>
        <begin position="50"/>
        <end position="68"/>
    </location>
</feature>
<evidence type="ECO:0000313" key="15">
    <source>
        <dbReference type="EMBL" id="JAT49046.1"/>
    </source>
</evidence>
<evidence type="ECO:0000256" key="4">
    <source>
        <dbReference type="ARBA" id="ARBA00022617"/>
    </source>
</evidence>
<feature type="region of interest" description="Disordered" evidence="12">
    <location>
        <begin position="261"/>
        <end position="290"/>
    </location>
</feature>
<dbReference type="InterPro" id="IPR006593">
    <property type="entry name" value="Cyt_b561/ferric_Rdtase_TM"/>
</dbReference>
<keyword evidence="3" id="KW-0813">Transport</keyword>
<accession>A0A1D1Y330</accession>
<comment type="function">
    <text evidence="11">Two-heme-containing cytochrome. Catalyzes ascorbate-dependent trans-membrane electron transfer by utilizing a concerted H(+)/e(-) transfer mechanism.</text>
</comment>
<dbReference type="SMART" id="SM00665">
    <property type="entry name" value="B561"/>
    <property type="match status" value="1"/>
</dbReference>
<dbReference type="EMBL" id="GDJX01018890">
    <property type="protein sequence ID" value="JAT49046.1"/>
    <property type="molecule type" value="Transcribed_RNA"/>
</dbReference>
<feature type="transmembrane region" description="Helical" evidence="13">
    <location>
        <begin position="209"/>
        <end position="230"/>
    </location>
</feature>
<feature type="transmembrane region" description="Helical" evidence="13">
    <location>
        <begin position="89"/>
        <end position="106"/>
    </location>
</feature>
<sequence>MALLVGLARLAAVTVAALVMFWALGFQTSFLPVATSADDDAASSTTQLDFIYSVLHPLLMVIGFILLTGEAILAHRTMGRWSRGTRKSAHLALQGAAFGFGVFGIWAKFQANDGVVSNFLSLHSWMGLLCLSLFASQWVVGFLSFWHRGEGRRARAAVLPWHVFLGLYTYGLAVATAETGLLEKLTFLQASRASASSSSSAARRSLESVLVNALGVGLALLCGVVVLAAVSPKGRRGGRKAAATPAKGSNGYDAVIPINNGDRSHGYRHPSSPMLMGEEEAGDGDWKLHN</sequence>
<keyword evidence="7" id="KW-0249">Electron transport</keyword>
<keyword evidence="10 13" id="KW-0472">Membrane</keyword>
<evidence type="ECO:0000256" key="1">
    <source>
        <dbReference type="ARBA" id="ARBA00001970"/>
    </source>
</evidence>
<evidence type="ECO:0000256" key="13">
    <source>
        <dbReference type="SAM" id="Phobius"/>
    </source>
</evidence>
<keyword evidence="9" id="KW-0408">Iron</keyword>
<evidence type="ECO:0000256" key="7">
    <source>
        <dbReference type="ARBA" id="ARBA00022982"/>
    </source>
</evidence>
<dbReference type="PANTHER" id="PTHR10106:SF41">
    <property type="entry name" value="TRANSMEMBRANE ASCORBATE FERRIREDUCTASE 4-RELATED"/>
    <property type="match status" value="1"/>
</dbReference>
<protein>
    <submittedName>
        <fullName evidence="15">Putative transmembrane ascorbate ferrireductase 4</fullName>
    </submittedName>
</protein>
<feature type="transmembrane region" description="Helical" evidence="13">
    <location>
        <begin position="158"/>
        <end position="177"/>
    </location>
</feature>
<dbReference type="GO" id="GO:0046872">
    <property type="term" value="F:metal ion binding"/>
    <property type="evidence" value="ECO:0007669"/>
    <property type="project" value="UniProtKB-KW"/>
</dbReference>
<dbReference type="InterPro" id="IPR043205">
    <property type="entry name" value="CYB561/CYBRD1-like"/>
</dbReference>
<evidence type="ECO:0000256" key="10">
    <source>
        <dbReference type="ARBA" id="ARBA00023136"/>
    </source>
</evidence>
<dbReference type="PANTHER" id="PTHR10106">
    <property type="entry name" value="CYTOCHROME B561-RELATED"/>
    <property type="match status" value="1"/>
</dbReference>
<evidence type="ECO:0000256" key="2">
    <source>
        <dbReference type="ARBA" id="ARBA00004141"/>
    </source>
</evidence>
<reference evidence="15" key="1">
    <citation type="submission" date="2015-07" db="EMBL/GenBank/DDBJ databases">
        <title>Transcriptome Assembly of Anthurium amnicola.</title>
        <authorList>
            <person name="Suzuki J."/>
        </authorList>
    </citation>
    <scope>NUCLEOTIDE SEQUENCE</scope>
</reference>
<evidence type="ECO:0000256" key="9">
    <source>
        <dbReference type="ARBA" id="ARBA00023004"/>
    </source>
</evidence>
<evidence type="ECO:0000256" key="11">
    <source>
        <dbReference type="ARBA" id="ARBA00053762"/>
    </source>
</evidence>
<gene>
    <name evidence="15" type="primary">CYB561D_0</name>
    <name evidence="15" type="ORF">g.84606</name>
</gene>
<keyword evidence="4" id="KW-0349">Heme</keyword>
<organism evidence="15">
    <name type="scientific">Anthurium amnicola</name>
    <dbReference type="NCBI Taxonomy" id="1678845"/>
    <lineage>
        <taxon>Eukaryota</taxon>
        <taxon>Viridiplantae</taxon>
        <taxon>Streptophyta</taxon>
        <taxon>Embryophyta</taxon>
        <taxon>Tracheophyta</taxon>
        <taxon>Spermatophyta</taxon>
        <taxon>Magnoliopsida</taxon>
        <taxon>Liliopsida</taxon>
        <taxon>Araceae</taxon>
        <taxon>Pothoideae</taxon>
        <taxon>Potheae</taxon>
        <taxon>Anthurium</taxon>
    </lineage>
</organism>
<keyword evidence="8 13" id="KW-1133">Transmembrane helix</keyword>
<feature type="transmembrane region" description="Helical" evidence="13">
    <location>
        <begin position="7"/>
        <end position="30"/>
    </location>
</feature>
<feature type="transmembrane region" description="Helical" evidence="13">
    <location>
        <begin position="126"/>
        <end position="146"/>
    </location>
</feature>
<comment type="subcellular location">
    <subcellularLocation>
        <location evidence="2">Membrane</location>
        <topology evidence="2">Multi-pass membrane protein</topology>
    </subcellularLocation>
</comment>
<name>A0A1D1Y330_9ARAE</name>